<dbReference type="SUPFAM" id="SSF141488">
    <property type="entry name" value="YdhA-like"/>
    <property type="match status" value="1"/>
</dbReference>
<sequence>MIKYVVLAGAVLALSGCHLLRGGNEAPEKLSYQCGTMPLTVSLDKAKSEVSFIMDGTPLTLPQTVSASGARYSNGTYTFWSKGNKAFIERNDKVVVDDCTLQPAK</sequence>
<evidence type="ECO:0000256" key="2">
    <source>
        <dbReference type="ARBA" id="ARBA00023136"/>
    </source>
</evidence>
<dbReference type="PROSITE" id="PS51257">
    <property type="entry name" value="PROKAR_LIPOPROTEIN"/>
    <property type="match status" value="1"/>
</dbReference>
<evidence type="ECO:0000259" key="5">
    <source>
        <dbReference type="Pfam" id="PF09864"/>
    </source>
</evidence>
<proteinExistence type="predicted"/>
<evidence type="ECO:0000313" key="6">
    <source>
        <dbReference type="EMBL" id="RDK97114.1"/>
    </source>
</evidence>
<organism evidence="6 7">
    <name type="scientific">Enterobacillus tribolii</name>
    <dbReference type="NCBI Taxonomy" id="1487935"/>
    <lineage>
        <taxon>Bacteria</taxon>
        <taxon>Pseudomonadati</taxon>
        <taxon>Pseudomonadota</taxon>
        <taxon>Gammaproteobacteria</taxon>
        <taxon>Enterobacterales</taxon>
        <taxon>Hafniaceae</taxon>
        <taxon>Enterobacillus</taxon>
    </lineage>
</organism>
<dbReference type="Gene3D" id="2.40.128.200">
    <property type="match status" value="1"/>
</dbReference>
<evidence type="ECO:0000313" key="7">
    <source>
        <dbReference type="Proteomes" id="UP000254848"/>
    </source>
</evidence>
<dbReference type="Proteomes" id="UP000254848">
    <property type="component" value="Unassembled WGS sequence"/>
</dbReference>
<evidence type="ECO:0000256" key="1">
    <source>
        <dbReference type="ARBA" id="ARBA00022729"/>
    </source>
</evidence>
<keyword evidence="1" id="KW-0732">Signal</keyword>
<gene>
    <name evidence="6" type="ORF">C8D90_101559</name>
</gene>
<comment type="caution">
    <text evidence="6">The sequence shown here is derived from an EMBL/GenBank/DDBJ whole genome shotgun (WGS) entry which is preliminary data.</text>
</comment>
<dbReference type="EMBL" id="QRAP01000001">
    <property type="protein sequence ID" value="RDK97114.1"/>
    <property type="molecule type" value="Genomic_DNA"/>
</dbReference>
<keyword evidence="3" id="KW-0564">Palmitate</keyword>
<feature type="domain" description="C-type lysozyme inhibitor" evidence="5">
    <location>
        <begin position="32"/>
        <end position="94"/>
    </location>
</feature>
<evidence type="ECO:0000256" key="4">
    <source>
        <dbReference type="ARBA" id="ARBA00023288"/>
    </source>
</evidence>
<dbReference type="InterPro" id="IPR036328">
    <property type="entry name" value="MliC_sf"/>
</dbReference>
<keyword evidence="7" id="KW-1185">Reference proteome</keyword>
<name>A0A370R3V1_9GAMM</name>
<dbReference type="RefSeq" id="WP_115456865.1">
    <property type="nucleotide sequence ID" value="NZ_QRAP01000001.1"/>
</dbReference>
<accession>A0A370R3V1</accession>
<dbReference type="OrthoDB" id="5588236at2"/>
<dbReference type="Pfam" id="PF09864">
    <property type="entry name" value="MliC"/>
    <property type="match status" value="1"/>
</dbReference>
<protein>
    <submittedName>
        <fullName evidence="6">Membrane-bound inhibitor of C-type lysozyme</fullName>
    </submittedName>
</protein>
<evidence type="ECO:0000256" key="3">
    <source>
        <dbReference type="ARBA" id="ARBA00023139"/>
    </source>
</evidence>
<keyword evidence="2" id="KW-0472">Membrane</keyword>
<dbReference type="AlphaFoldDB" id="A0A370R3V1"/>
<keyword evidence="4" id="KW-0449">Lipoprotein</keyword>
<reference evidence="6 7" key="1">
    <citation type="submission" date="2018-07" db="EMBL/GenBank/DDBJ databases">
        <title>Genomic Encyclopedia of Type Strains, Phase IV (KMG-IV): sequencing the most valuable type-strain genomes for metagenomic binning, comparative biology and taxonomic classification.</title>
        <authorList>
            <person name="Goeker M."/>
        </authorList>
    </citation>
    <scope>NUCLEOTIDE SEQUENCE [LARGE SCALE GENOMIC DNA]</scope>
    <source>
        <strain evidence="6 7">DSM 103736</strain>
    </source>
</reference>
<dbReference type="InterPro" id="IPR018660">
    <property type="entry name" value="MliC"/>
</dbReference>